<reference evidence="2 3" key="1">
    <citation type="journal article" date="2012" name="Front. Microbiol.">
        <title>Complete genome of Ignavibacterium album, a metabolically versatile, flagellated, facultative anaerobe from the phylum Chlorobi.</title>
        <authorList>
            <person name="Liu Z."/>
            <person name="Frigaard N.-U."/>
            <person name="Vogl K."/>
            <person name="Iino T."/>
            <person name="Ohkuma M."/>
            <person name="Overmann J."/>
            <person name="Bryant D.A."/>
        </authorList>
    </citation>
    <scope>NUCLEOTIDE SEQUENCE [LARGE SCALE GENOMIC DNA]</scope>
    <source>
        <strain evidence="3">DSM 19864 / JCM 16511 / NBRC 101810 / Mat9-16</strain>
    </source>
</reference>
<dbReference type="eggNOG" id="COG2866">
    <property type="taxonomic scope" value="Bacteria"/>
</dbReference>
<proteinExistence type="predicted"/>
<gene>
    <name evidence="2" type="ordered locus">IALB_0370</name>
</gene>
<dbReference type="AlphaFoldDB" id="I0AGH5"/>
<dbReference type="InterPro" id="IPR026444">
    <property type="entry name" value="Secre_tail"/>
</dbReference>
<organism evidence="2 3">
    <name type="scientific">Ignavibacterium album (strain DSM 19864 / JCM 16511 / NBRC 101810 / Mat9-16)</name>
    <dbReference type="NCBI Taxonomy" id="945713"/>
    <lineage>
        <taxon>Bacteria</taxon>
        <taxon>Pseudomonadati</taxon>
        <taxon>Ignavibacteriota</taxon>
        <taxon>Ignavibacteria</taxon>
        <taxon>Ignavibacteriales</taxon>
        <taxon>Ignavibacteriaceae</taxon>
        <taxon>Ignavibacterium</taxon>
    </lineage>
</organism>
<dbReference type="NCBIfam" id="TIGR04183">
    <property type="entry name" value="Por_Secre_tail"/>
    <property type="match status" value="1"/>
</dbReference>
<dbReference type="Pfam" id="PF18962">
    <property type="entry name" value="Por_Secre_tail"/>
    <property type="match status" value="1"/>
</dbReference>
<evidence type="ECO:0000313" key="3">
    <source>
        <dbReference type="Proteomes" id="UP000007394"/>
    </source>
</evidence>
<dbReference type="RefSeq" id="WP_014559241.1">
    <property type="nucleotide sequence ID" value="NC_017464.1"/>
</dbReference>
<evidence type="ECO:0000313" key="2">
    <source>
        <dbReference type="EMBL" id="AFH48082.1"/>
    </source>
</evidence>
<dbReference type="KEGG" id="ial:IALB_0370"/>
<dbReference type="STRING" id="945713.IALB_0370"/>
<dbReference type="EMBL" id="CP003418">
    <property type="protein sequence ID" value="AFH48082.1"/>
    <property type="molecule type" value="Genomic_DNA"/>
</dbReference>
<protein>
    <submittedName>
        <fullName evidence="2">Peptidase S8/S53 subtilisin kexin sedolisin</fullName>
    </submittedName>
</protein>
<keyword evidence="3" id="KW-1185">Reference proteome</keyword>
<feature type="domain" description="Secretion system C-terminal sorting" evidence="1">
    <location>
        <begin position="56"/>
        <end position="131"/>
    </location>
</feature>
<evidence type="ECO:0000259" key="1">
    <source>
        <dbReference type="Pfam" id="PF18962"/>
    </source>
</evidence>
<sequence>MFTPGGGDFTLTYKIRAKDIGNHYSDFSVGVITRAEFLGKDITALNSGEFRLMENYPNPFNPSTKISWQSPVGSWQTLKVYDMLGREVATLVDEYRQAGNYEIEFNASNLPSGVYISKPQAGEFVQNKKMILTK</sequence>
<dbReference type="HOGENOM" id="CLU_1893370_0_0_10"/>
<dbReference type="Proteomes" id="UP000007394">
    <property type="component" value="Chromosome"/>
</dbReference>
<accession>I0AGH5</accession>
<name>I0AGH5_IGNAJ</name>